<evidence type="ECO:0000259" key="2">
    <source>
        <dbReference type="Pfam" id="PF22936"/>
    </source>
</evidence>
<keyword evidence="4" id="KW-1185">Reference proteome</keyword>
<name>A0A9W7HMF5_HIBTR</name>
<reference evidence="3" key="1">
    <citation type="submission" date="2023-05" db="EMBL/GenBank/DDBJ databases">
        <title>Genome and transcriptome analyses reveal genes involved in the formation of fine ridges on petal epidermal cells in Hibiscus trionum.</title>
        <authorList>
            <person name="Koshimizu S."/>
            <person name="Masuda S."/>
            <person name="Ishii T."/>
            <person name="Shirasu K."/>
            <person name="Hoshino A."/>
            <person name="Arita M."/>
        </authorList>
    </citation>
    <scope>NUCLEOTIDE SEQUENCE</scope>
    <source>
        <strain evidence="3">Hamamatsu line</strain>
    </source>
</reference>
<dbReference type="InterPro" id="IPR036397">
    <property type="entry name" value="RNaseH_sf"/>
</dbReference>
<dbReference type="Pfam" id="PF13976">
    <property type="entry name" value="gag_pre-integrs"/>
    <property type="match status" value="1"/>
</dbReference>
<gene>
    <name evidence="3" type="ORF">HRI_001678700</name>
</gene>
<dbReference type="SUPFAM" id="SSF53098">
    <property type="entry name" value="Ribonuclease H-like"/>
    <property type="match status" value="1"/>
</dbReference>
<feature type="domain" description="GAG-pre-integrase" evidence="1">
    <location>
        <begin position="369"/>
        <end position="421"/>
    </location>
</feature>
<dbReference type="InterPro" id="IPR054722">
    <property type="entry name" value="PolX-like_BBD"/>
</dbReference>
<evidence type="ECO:0008006" key="5">
    <source>
        <dbReference type="Google" id="ProtNLM"/>
    </source>
</evidence>
<dbReference type="GO" id="GO:0003676">
    <property type="term" value="F:nucleic acid binding"/>
    <property type="evidence" value="ECO:0007669"/>
    <property type="project" value="InterPro"/>
</dbReference>
<dbReference type="Pfam" id="PF14223">
    <property type="entry name" value="Retrotran_gag_2"/>
    <property type="match status" value="1"/>
</dbReference>
<dbReference type="Gene3D" id="3.30.420.10">
    <property type="entry name" value="Ribonuclease H-like superfamily/Ribonuclease H"/>
    <property type="match status" value="1"/>
</dbReference>
<dbReference type="AlphaFoldDB" id="A0A9W7HMF5"/>
<accession>A0A9W7HMF5</accession>
<dbReference type="InterPro" id="IPR025724">
    <property type="entry name" value="GAG-pre-integrase_dom"/>
</dbReference>
<evidence type="ECO:0000259" key="1">
    <source>
        <dbReference type="Pfam" id="PF13976"/>
    </source>
</evidence>
<organism evidence="3 4">
    <name type="scientific">Hibiscus trionum</name>
    <name type="common">Flower of an hour</name>
    <dbReference type="NCBI Taxonomy" id="183268"/>
    <lineage>
        <taxon>Eukaryota</taxon>
        <taxon>Viridiplantae</taxon>
        <taxon>Streptophyta</taxon>
        <taxon>Embryophyta</taxon>
        <taxon>Tracheophyta</taxon>
        <taxon>Spermatophyta</taxon>
        <taxon>Magnoliopsida</taxon>
        <taxon>eudicotyledons</taxon>
        <taxon>Gunneridae</taxon>
        <taxon>Pentapetalae</taxon>
        <taxon>rosids</taxon>
        <taxon>malvids</taxon>
        <taxon>Malvales</taxon>
        <taxon>Malvaceae</taxon>
        <taxon>Malvoideae</taxon>
        <taxon>Hibiscus</taxon>
    </lineage>
</organism>
<sequence length="484" mass="54980">MVDFGSTSNGIRKLNNHNYGYWETCIESYLQGQDLWEIVAGTDTTPPPKENAEALRKWNIKAGRALYILKTTIEEDLLEHIRDEKTPKAAWETLAKLFSKKNEARLQLLENELAGISQGSLSIAQYFTKVKSICREISQLAPDEKVSEARMKRIIIHGLRPEYNGFIAAVRGWPTQPSLVELENLLANQEELAKQMSGVTIKDEEEALFTNKKKDYKDEEEVEEDIEKPALATTIRSKIDYKEDWIVDSGCSNHMTNDEKKLQDIDEYKGKRVVLTTNNSRLPISHIGNTTLPRNDSQKLQLEKVYLVPGLKKNLLSVPQLTASGNYVLFGPEDVSIFQQVEVIGTPIVKGRRTESVYVLSAESAYVDKTRKNETADLWHERLGHVSYNKLKVMMKKQILRGLPQVDIRTDTVCAGCQFGKAHQLPFKESEHQSQTPLELIHSDVFGPVKQISLGGMKYMVTFIDDFSREALGMTYKPSIERSR</sequence>
<proteinExistence type="predicted"/>
<dbReference type="Proteomes" id="UP001165190">
    <property type="component" value="Unassembled WGS sequence"/>
</dbReference>
<evidence type="ECO:0000313" key="3">
    <source>
        <dbReference type="EMBL" id="GMI80094.1"/>
    </source>
</evidence>
<evidence type="ECO:0000313" key="4">
    <source>
        <dbReference type="Proteomes" id="UP001165190"/>
    </source>
</evidence>
<dbReference type="InterPro" id="IPR012337">
    <property type="entry name" value="RNaseH-like_sf"/>
</dbReference>
<protein>
    <recommendedName>
        <fullName evidence="5">GAG-pre-integrase domain-containing protein</fullName>
    </recommendedName>
</protein>
<dbReference type="OrthoDB" id="997963at2759"/>
<dbReference type="Pfam" id="PF22936">
    <property type="entry name" value="Pol_BBD"/>
    <property type="match status" value="1"/>
</dbReference>
<dbReference type="EMBL" id="BSYR01000017">
    <property type="protein sequence ID" value="GMI80094.1"/>
    <property type="molecule type" value="Genomic_DNA"/>
</dbReference>
<comment type="caution">
    <text evidence="3">The sequence shown here is derived from an EMBL/GenBank/DDBJ whole genome shotgun (WGS) entry which is preliminary data.</text>
</comment>
<feature type="domain" description="Retrovirus-related Pol polyprotein from transposon TNT 1-94-like beta-barrel" evidence="2">
    <location>
        <begin position="245"/>
        <end position="325"/>
    </location>
</feature>
<dbReference type="PANTHER" id="PTHR47481:SF36">
    <property type="entry name" value="CCHC-TYPE DOMAIN-CONTAINING PROTEIN"/>
    <property type="match status" value="1"/>
</dbReference>
<dbReference type="PANTHER" id="PTHR47481">
    <property type="match status" value="1"/>
</dbReference>